<evidence type="ECO:0000256" key="10">
    <source>
        <dbReference type="ARBA" id="ARBA00023270"/>
    </source>
</evidence>
<keyword evidence="7 12" id="KW-0963">Cytoplasm</keyword>
<evidence type="ECO:0000256" key="3">
    <source>
        <dbReference type="ARBA" id="ARBA00004857"/>
    </source>
</evidence>
<feature type="region of interest" description="Disordered" evidence="13">
    <location>
        <begin position="404"/>
        <end position="427"/>
    </location>
</feature>
<dbReference type="NCBIfam" id="TIGR00876">
    <property type="entry name" value="tal_mycobact"/>
    <property type="match status" value="1"/>
</dbReference>
<protein>
    <recommendedName>
        <fullName evidence="6 12">Transaldolase</fullName>
        <ecNumber evidence="5 12">2.2.1.2</ecNumber>
    </recommendedName>
</protein>
<keyword evidence="8 12" id="KW-0808">Transferase</keyword>
<gene>
    <name evidence="12" type="primary">tal</name>
    <name evidence="14" type="ORF">SAMN04490220_1228</name>
</gene>
<dbReference type="RefSeq" id="WP_073368167.1">
    <property type="nucleotide sequence ID" value="NZ_FNTL01000004.1"/>
</dbReference>
<evidence type="ECO:0000256" key="7">
    <source>
        <dbReference type="ARBA" id="ARBA00022490"/>
    </source>
</evidence>
<dbReference type="GO" id="GO:0005737">
    <property type="term" value="C:cytoplasm"/>
    <property type="evidence" value="ECO:0007669"/>
    <property type="project" value="UniProtKB-SubCell"/>
</dbReference>
<comment type="catalytic activity">
    <reaction evidence="11 12">
        <text>D-sedoheptulose 7-phosphate + D-glyceraldehyde 3-phosphate = D-erythrose 4-phosphate + beta-D-fructose 6-phosphate</text>
        <dbReference type="Rhea" id="RHEA:17053"/>
        <dbReference type="ChEBI" id="CHEBI:16897"/>
        <dbReference type="ChEBI" id="CHEBI:57483"/>
        <dbReference type="ChEBI" id="CHEBI:57634"/>
        <dbReference type="ChEBI" id="CHEBI:59776"/>
        <dbReference type="EC" id="2.2.1.2"/>
    </reaction>
</comment>
<dbReference type="InterPro" id="IPR013785">
    <property type="entry name" value="Aldolase_TIM"/>
</dbReference>
<organism evidence="14 15">
    <name type="scientific">Rhodococcus jostii</name>
    <dbReference type="NCBI Taxonomy" id="132919"/>
    <lineage>
        <taxon>Bacteria</taxon>
        <taxon>Bacillati</taxon>
        <taxon>Actinomycetota</taxon>
        <taxon>Actinomycetes</taxon>
        <taxon>Mycobacteriales</taxon>
        <taxon>Nocardiaceae</taxon>
        <taxon>Rhodococcus</taxon>
    </lineage>
</organism>
<dbReference type="EC" id="2.2.1.2" evidence="5 12"/>
<dbReference type="GO" id="GO:0005975">
    <property type="term" value="P:carbohydrate metabolic process"/>
    <property type="evidence" value="ECO:0007669"/>
    <property type="project" value="InterPro"/>
</dbReference>
<evidence type="ECO:0000256" key="9">
    <source>
        <dbReference type="ARBA" id="ARBA00023126"/>
    </source>
</evidence>
<dbReference type="GO" id="GO:0004801">
    <property type="term" value="F:transaldolase activity"/>
    <property type="evidence" value="ECO:0007669"/>
    <property type="project" value="UniProtKB-UniRule"/>
</dbReference>
<dbReference type="Pfam" id="PF00923">
    <property type="entry name" value="TAL_FSA"/>
    <property type="match status" value="1"/>
</dbReference>
<dbReference type="Gene3D" id="3.20.20.70">
    <property type="entry name" value="Aldolase class I"/>
    <property type="match status" value="1"/>
</dbReference>
<comment type="pathway">
    <text evidence="3 12">Carbohydrate degradation; pentose phosphate pathway; D-glyceraldehyde 3-phosphate and beta-D-fructose 6-phosphate from D-ribose 5-phosphate and D-xylulose 5-phosphate (non-oxidative stage): step 2/3.</text>
</comment>
<feature type="active site" description="Schiff-base intermediate with substrate" evidence="12">
    <location>
        <position position="174"/>
    </location>
</feature>
<evidence type="ECO:0000256" key="8">
    <source>
        <dbReference type="ARBA" id="ARBA00022679"/>
    </source>
</evidence>
<evidence type="ECO:0000313" key="14">
    <source>
        <dbReference type="EMBL" id="SEC27587.1"/>
    </source>
</evidence>
<accession>A0A1H4R6X6</accession>
<evidence type="ECO:0000256" key="4">
    <source>
        <dbReference type="ARBA" id="ARBA00008426"/>
    </source>
</evidence>
<evidence type="ECO:0000256" key="11">
    <source>
        <dbReference type="ARBA" id="ARBA00048810"/>
    </source>
</evidence>
<feature type="region of interest" description="Disordered" evidence="13">
    <location>
        <begin position="1"/>
        <end position="37"/>
    </location>
</feature>
<dbReference type="OrthoDB" id="9809101at2"/>
<dbReference type="AlphaFoldDB" id="A0A1H4R6X6"/>
<proteinExistence type="inferred from homology"/>
<dbReference type="PANTHER" id="PTHR10683:SF31">
    <property type="entry name" value="TRANSALDOLASE"/>
    <property type="match status" value="1"/>
</dbReference>
<dbReference type="InterPro" id="IPR001585">
    <property type="entry name" value="TAL/FSA"/>
</dbReference>
<dbReference type="NCBIfam" id="NF002881">
    <property type="entry name" value="PRK03343.1"/>
    <property type="match status" value="1"/>
</dbReference>
<dbReference type="HAMAP" id="MF_00493">
    <property type="entry name" value="Transaldolase_2"/>
    <property type="match status" value="1"/>
</dbReference>
<evidence type="ECO:0000313" key="15">
    <source>
        <dbReference type="Proteomes" id="UP000183407"/>
    </source>
</evidence>
<sequence length="427" mass="46656">MRNDRGRTVRPHEYLDTDEGPAWEERNSAESPAASGPLQRLSAAGVAVWLDDLSRHRLASGNLAALVRNWSVCGVTTNPSIFQNALRSGEAAYGEQIRELAIAGANAAEAVRALTTTDVRWACEILQETYERSGGADGYVSIEVDPYLSRNVPGTVAEARDLFRSIGRRNVLIKIPATAECLPAITQTLAAGIGVNVTLIFSLERYEGVQDAFMAGLEQARANGHDLAGIQSVASFFISRVDTEVDRRLGEDARDYLRGAAAIANARLAYEKFETMLRTSRWRALEADGAHPQRLLWASTGVKDPAYVDTRYVTELIAARTVNTMPEETLRAVADHGVVNGDSISGTYDTSRTILDKLTLAGVEYDDVVRALETEGLQKFENAWNDLTSTVALLLDDARAQIDRSRNPAQKPPPFPVSAVQAREVRQ</sequence>
<evidence type="ECO:0000256" key="5">
    <source>
        <dbReference type="ARBA" id="ARBA00013151"/>
    </source>
</evidence>
<dbReference type="EMBL" id="FNTL01000004">
    <property type="protein sequence ID" value="SEC27587.1"/>
    <property type="molecule type" value="Genomic_DNA"/>
</dbReference>
<dbReference type="PROSITE" id="PS01054">
    <property type="entry name" value="TRANSALDOLASE_1"/>
    <property type="match status" value="1"/>
</dbReference>
<evidence type="ECO:0000256" key="12">
    <source>
        <dbReference type="HAMAP-Rule" id="MF_00493"/>
    </source>
</evidence>
<reference evidence="15" key="1">
    <citation type="submission" date="2016-10" db="EMBL/GenBank/DDBJ databases">
        <authorList>
            <person name="Varghese N."/>
        </authorList>
    </citation>
    <scope>NUCLEOTIDE SEQUENCE [LARGE SCALE GENOMIC DNA]</scope>
    <source>
        <strain evidence="15">DSM 44719</strain>
    </source>
</reference>
<evidence type="ECO:0000256" key="13">
    <source>
        <dbReference type="SAM" id="MobiDB-lite"/>
    </source>
</evidence>
<dbReference type="Proteomes" id="UP000183407">
    <property type="component" value="Unassembled WGS sequence"/>
</dbReference>
<dbReference type="CDD" id="cd00955">
    <property type="entry name" value="Transaldolase_like"/>
    <property type="match status" value="1"/>
</dbReference>
<keyword evidence="10 12" id="KW-0704">Schiff base</keyword>
<dbReference type="PIRSF" id="PIRSF036915">
    <property type="entry name" value="Trnald_Bac_Plnt"/>
    <property type="match status" value="1"/>
</dbReference>
<comment type="function">
    <text evidence="1 12">Transaldolase is important for the balance of metabolites in the pentose-phosphate pathway.</text>
</comment>
<dbReference type="UniPathway" id="UPA00115">
    <property type="reaction ID" value="UER00414"/>
</dbReference>
<comment type="subcellular location">
    <subcellularLocation>
        <location evidence="2 12">Cytoplasm</location>
    </subcellularLocation>
</comment>
<keyword evidence="9 12" id="KW-0570">Pentose shunt</keyword>
<evidence type="ECO:0000256" key="1">
    <source>
        <dbReference type="ARBA" id="ARBA00003518"/>
    </source>
</evidence>
<dbReference type="InterPro" id="IPR004732">
    <property type="entry name" value="Transaldolase_2"/>
</dbReference>
<dbReference type="GO" id="GO:0006098">
    <property type="term" value="P:pentose-phosphate shunt"/>
    <property type="evidence" value="ECO:0007669"/>
    <property type="project" value="UniProtKB-UniRule"/>
</dbReference>
<dbReference type="SUPFAM" id="SSF51569">
    <property type="entry name" value="Aldolase"/>
    <property type="match status" value="1"/>
</dbReference>
<name>A0A1H4R6X6_RHOJO</name>
<evidence type="ECO:0000256" key="2">
    <source>
        <dbReference type="ARBA" id="ARBA00004496"/>
    </source>
</evidence>
<feature type="compositionally biased region" description="Basic and acidic residues" evidence="13">
    <location>
        <begin position="1"/>
        <end position="15"/>
    </location>
</feature>
<evidence type="ECO:0000256" key="6">
    <source>
        <dbReference type="ARBA" id="ARBA00018292"/>
    </source>
</evidence>
<comment type="similarity">
    <text evidence="4 12">Belongs to the transaldolase family. Type 2 subfamily.</text>
</comment>
<dbReference type="InterPro" id="IPR018225">
    <property type="entry name" value="Transaldolase_AS"/>
</dbReference>
<dbReference type="PANTHER" id="PTHR10683">
    <property type="entry name" value="TRANSALDOLASE"/>
    <property type="match status" value="1"/>
</dbReference>